<dbReference type="RefSeq" id="WP_348951369.1">
    <property type="nucleotide sequence ID" value="NZ_JBDZYD010000005.1"/>
</dbReference>
<evidence type="ECO:0000313" key="2">
    <source>
        <dbReference type="Proteomes" id="UP001440984"/>
    </source>
</evidence>
<proteinExistence type="predicted"/>
<accession>A0ABV0LDW1</accession>
<dbReference type="EMBL" id="JBDZYD010000005">
    <property type="protein sequence ID" value="MEQ0560488.1"/>
    <property type="molecule type" value="Genomic_DNA"/>
</dbReference>
<reference evidence="1 2" key="1">
    <citation type="submission" date="2024-05" db="EMBL/GenBank/DDBJ databases">
        <authorList>
            <person name="Zhao H."/>
            <person name="Xu Y."/>
            <person name="Lin S."/>
            <person name="Spain J.C."/>
            <person name="Zhou N.-Y."/>
        </authorList>
    </citation>
    <scope>NUCLEOTIDE SEQUENCE [LARGE SCALE GENOMIC DNA]</scope>
    <source>
        <strain evidence="1 2">NEAU-NG30</strain>
    </source>
</reference>
<dbReference type="Proteomes" id="UP001440984">
    <property type="component" value="Unassembled WGS sequence"/>
</dbReference>
<name>A0ABV0LDW1_9PSEU</name>
<sequence>MATALGGRPGRTPDPEIRLDAVLKNADELVWRFVRHDDPEVRAMAVNLAVATTPRPAALFDRLVALFRDERDPPCPSLHCGCGDAAGPQ</sequence>
<gene>
    <name evidence="1" type="ORF">ABJI51_15480</name>
</gene>
<organism evidence="1 2">
    <name type="scientific">Amycolatopsis melonis</name>
    <dbReference type="NCBI Taxonomy" id="3156488"/>
    <lineage>
        <taxon>Bacteria</taxon>
        <taxon>Bacillati</taxon>
        <taxon>Actinomycetota</taxon>
        <taxon>Actinomycetes</taxon>
        <taxon>Pseudonocardiales</taxon>
        <taxon>Pseudonocardiaceae</taxon>
        <taxon>Amycolatopsis</taxon>
    </lineage>
</organism>
<comment type="caution">
    <text evidence="1">The sequence shown here is derived from an EMBL/GenBank/DDBJ whole genome shotgun (WGS) entry which is preliminary data.</text>
</comment>
<protein>
    <submittedName>
        <fullName evidence="1">Uncharacterized protein</fullName>
    </submittedName>
</protein>
<keyword evidence="2" id="KW-1185">Reference proteome</keyword>
<evidence type="ECO:0000313" key="1">
    <source>
        <dbReference type="EMBL" id="MEQ0560488.1"/>
    </source>
</evidence>